<accession>A0A2M8LV71</accession>
<evidence type="ECO:0000313" key="3">
    <source>
        <dbReference type="EMBL" id="PJE95844.1"/>
    </source>
</evidence>
<dbReference type="GO" id="GO:0016491">
    <property type="term" value="F:oxidoreductase activity"/>
    <property type="evidence" value="ECO:0007669"/>
    <property type="project" value="UniProtKB-KW"/>
</dbReference>
<keyword evidence="4" id="KW-1185">Reference proteome</keyword>
<dbReference type="InterPro" id="IPR011032">
    <property type="entry name" value="GroES-like_sf"/>
</dbReference>
<sequence>MRAVTQYTLGDPSVLELTEAARPEPGPGQVLIRTGAVGVNPVDGHVRSGAMPMLGEPPFTVGWDVAGTVETPGPGVSAFAPGDEVLGMLALPGAGSTYAEYVLASVNEIVRKPAGLTVEQAAGLPMAGLTAWQSLVGLARLRPGQRVLVHRAAGGVGHLAVQIAKARGAHVTGTASAGKHGLLRRLGVDRPVDYRTEDFAEAGRFDVVFDLVGGEYGERSARTLDPGGVLVSAYPQDTGVTAELVAGLGIRHARTFVSPSAPDLARLAALVDEGRLTVHVDQVLPLAEAAKAHELVAAGSATGKLVLVP</sequence>
<organism evidence="3 4">
    <name type="scientific">Streptomyces carminius</name>
    <dbReference type="NCBI Taxonomy" id="2665496"/>
    <lineage>
        <taxon>Bacteria</taxon>
        <taxon>Bacillati</taxon>
        <taxon>Actinomycetota</taxon>
        <taxon>Actinomycetes</taxon>
        <taxon>Kitasatosporales</taxon>
        <taxon>Streptomycetaceae</taxon>
        <taxon>Streptomyces</taxon>
    </lineage>
</organism>
<dbReference type="SUPFAM" id="SSF50129">
    <property type="entry name" value="GroES-like"/>
    <property type="match status" value="1"/>
</dbReference>
<dbReference type="InterPro" id="IPR020843">
    <property type="entry name" value="ER"/>
</dbReference>
<gene>
    <name evidence="3" type="ORF">CUT44_21595</name>
</gene>
<dbReference type="InterPro" id="IPR036291">
    <property type="entry name" value="NAD(P)-bd_dom_sf"/>
</dbReference>
<dbReference type="SMART" id="SM00829">
    <property type="entry name" value="PKS_ER"/>
    <property type="match status" value="1"/>
</dbReference>
<protein>
    <submittedName>
        <fullName evidence="3">NADPH:quinone reductase</fullName>
    </submittedName>
</protein>
<dbReference type="AlphaFoldDB" id="A0A2M8LV71"/>
<evidence type="ECO:0000256" key="1">
    <source>
        <dbReference type="ARBA" id="ARBA00023002"/>
    </source>
</evidence>
<dbReference type="PANTHER" id="PTHR11695:SF294">
    <property type="entry name" value="RETICULON-4-INTERACTING PROTEIN 1, MITOCHONDRIAL"/>
    <property type="match status" value="1"/>
</dbReference>
<dbReference type="Proteomes" id="UP000230407">
    <property type="component" value="Unassembled WGS sequence"/>
</dbReference>
<evidence type="ECO:0000259" key="2">
    <source>
        <dbReference type="SMART" id="SM00829"/>
    </source>
</evidence>
<dbReference type="SUPFAM" id="SSF51735">
    <property type="entry name" value="NAD(P)-binding Rossmann-fold domains"/>
    <property type="match status" value="1"/>
</dbReference>
<dbReference type="InterPro" id="IPR002364">
    <property type="entry name" value="Quin_OxRdtase/zeta-crystal_CS"/>
</dbReference>
<dbReference type="Gene3D" id="3.90.180.10">
    <property type="entry name" value="Medium-chain alcohol dehydrogenases, catalytic domain"/>
    <property type="match status" value="1"/>
</dbReference>
<dbReference type="CDD" id="cd05289">
    <property type="entry name" value="MDR_like_2"/>
    <property type="match status" value="1"/>
</dbReference>
<dbReference type="PANTHER" id="PTHR11695">
    <property type="entry name" value="ALCOHOL DEHYDROGENASE RELATED"/>
    <property type="match status" value="1"/>
</dbReference>
<dbReference type="Pfam" id="PF13602">
    <property type="entry name" value="ADH_zinc_N_2"/>
    <property type="match status" value="1"/>
</dbReference>
<dbReference type="EMBL" id="PGGW01000061">
    <property type="protein sequence ID" value="PJE95844.1"/>
    <property type="molecule type" value="Genomic_DNA"/>
</dbReference>
<dbReference type="RefSeq" id="WP_100203569.1">
    <property type="nucleotide sequence ID" value="NZ_PGGW01000061.1"/>
</dbReference>
<evidence type="ECO:0000313" key="4">
    <source>
        <dbReference type="Proteomes" id="UP000230407"/>
    </source>
</evidence>
<comment type="caution">
    <text evidence="3">The sequence shown here is derived from an EMBL/GenBank/DDBJ whole genome shotgun (WGS) entry which is preliminary data.</text>
</comment>
<dbReference type="PROSITE" id="PS01162">
    <property type="entry name" value="QOR_ZETA_CRYSTAL"/>
    <property type="match status" value="1"/>
</dbReference>
<keyword evidence="1" id="KW-0560">Oxidoreductase</keyword>
<proteinExistence type="predicted"/>
<dbReference type="InterPro" id="IPR013154">
    <property type="entry name" value="ADH-like_N"/>
</dbReference>
<dbReference type="InterPro" id="IPR050700">
    <property type="entry name" value="YIM1/Zinc_Alcohol_DH_Fams"/>
</dbReference>
<reference evidence="3 4" key="1">
    <citation type="submission" date="2017-11" db="EMBL/GenBank/DDBJ databases">
        <title>Streptomyces carmine sp. nov., a novel actinomycete isolated from Sophora alopecuroides in Xinjiang, China.</title>
        <authorList>
            <person name="Wang Y."/>
            <person name="Luo X."/>
            <person name="Wan C."/>
            <person name="Zhang L."/>
        </authorList>
    </citation>
    <scope>NUCLEOTIDE SEQUENCE [LARGE SCALE GENOMIC DNA]</scope>
    <source>
        <strain evidence="3 4">TRM SA0054</strain>
    </source>
</reference>
<dbReference type="Pfam" id="PF08240">
    <property type="entry name" value="ADH_N"/>
    <property type="match status" value="1"/>
</dbReference>
<feature type="domain" description="Enoyl reductase (ER)" evidence="2">
    <location>
        <begin position="10"/>
        <end position="307"/>
    </location>
</feature>
<name>A0A2M8LV71_9ACTN</name>
<dbReference type="Gene3D" id="3.40.50.720">
    <property type="entry name" value="NAD(P)-binding Rossmann-like Domain"/>
    <property type="match status" value="1"/>
</dbReference>
<dbReference type="GO" id="GO:0008270">
    <property type="term" value="F:zinc ion binding"/>
    <property type="evidence" value="ECO:0007669"/>
    <property type="project" value="InterPro"/>
</dbReference>